<organism evidence="1 2">
    <name type="scientific">Brachionus plicatilis</name>
    <name type="common">Marine rotifer</name>
    <name type="synonym">Brachionus muelleri</name>
    <dbReference type="NCBI Taxonomy" id="10195"/>
    <lineage>
        <taxon>Eukaryota</taxon>
        <taxon>Metazoa</taxon>
        <taxon>Spiralia</taxon>
        <taxon>Gnathifera</taxon>
        <taxon>Rotifera</taxon>
        <taxon>Eurotatoria</taxon>
        <taxon>Monogononta</taxon>
        <taxon>Pseudotrocha</taxon>
        <taxon>Ploima</taxon>
        <taxon>Brachionidae</taxon>
        <taxon>Brachionus</taxon>
    </lineage>
</organism>
<keyword evidence="2" id="KW-1185">Reference proteome</keyword>
<proteinExistence type="predicted"/>
<dbReference type="Proteomes" id="UP000276133">
    <property type="component" value="Unassembled WGS sequence"/>
</dbReference>
<reference evidence="1 2" key="1">
    <citation type="journal article" date="2018" name="Sci. Rep.">
        <title>Genomic signatures of local adaptation to the degree of environmental predictability in rotifers.</title>
        <authorList>
            <person name="Franch-Gras L."/>
            <person name="Hahn C."/>
            <person name="Garcia-Roger E.M."/>
            <person name="Carmona M.J."/>
            <person name="Serra M."/>
            <person name="Gomez A."/>
        </authorList>
    </citation>
    <scope>NUCLEOTIDE SEQUENCE [LARGE SCALE GENOMIC DNA]</scope>
    <source>
        <strain evidence="1">HYR1</strain>
    </source>
</reference>
<name>A0A3M7R435_BRAPC</name>
<dbReference type="AlphaFoldDB" id="A0A3M7R435"/>
<evidence type="ECO:0000313" key="1">
    <source>
        <dbReference type="EMBL" id="RNA17995.1"/>
    </source>
</evidence>
<dbReference type="EMBL" id="REGN01004328">
    <property type="protein sequence ID" value="RNA17995.1"/>
    <property type="molecule type" value="Genomic_DNA"/>
</dbReference>
<sequence length="114" mass="13601">MSIRIKINFRKFKARRTKRVFFKHLEKIISFENSKPDAFVDLGSIIFNNKFPIWFSIKIQSQMLLVFFLIFLIKSKFGLVFTEILDTEIFTDILLNSKQIALTKSYSHLDFEKQ</sequence>
<comment type="caution">
    <text evidence="1">The sequence shown here is derived from an EMBL/GenBank/DDBJ whole genome shotgun (WGS) entry which is preliminary data.</text>
</comment>
<accession>A0A3M7R435</accession>
<evidence type="ECO:0000313" key="2">
    <source>
        <dbReference type="Proteomes" id="UP000276133"/>
    </source>
</evidence>
<gene>
    <name evidence="1" type="ORF">BpHYR1_012098</name>
</gene>
<protein>
    <submittedName>
        <fullName evidence="1">Uncharacterized protein</fullName>
    </submittedName>
</protein>